<dbReference type="Proteomes" id="UP001379444">
    <property type="component" value="Chromosome"/>
</dbReference>
<protein>
    <submittedName>
        <fullName evidence="2">Uncharacterized protein</fullName>
    </submittedName>
</protein>
<dbReference type="RefSeq" id="WP_264498244.1">
    <property type="nucleotide sequence ID" value="NZ_CP109947.1"/>
</dbReference>
<name>A0ABZ2G7B8_9GAMM</name>
<evidence type="ECO:0000313" key="3">
    <source>
        <dbReference type="Proteomes" id="UP001379444"/>
    </source>
</evidence>
<keyword evidence="1" id="KW-0812">Transmembrane</keyword>
<evidence type="ECO:0000313" key="2">
    <source>
        <dbReference type="EMBL" id="WWO37693.1"/>
    </source>
</evidence>
<reference evidence="2 3" key="1">
    <citation type="journal article" date="2024" name="Front. Plant Sci.">
        <title>Comprehensive phenomic and genomic studies of the species, Pectobacterium cacticida and proposal for reclassification as Alcorniella cacticida comb. nov.</title>
        <authorList>
            <person name="Jonca J."/>
            <person name="Pirhonen M."/>
            <person name="Waleron M.M."/>
            <person name="Gawor J."/>
            <person name="Mrozik A."/>
            <person name="Smoktunowicz M."/>
            <person name="Waleron K."/>
            <person name="Waleron M."/>
        </authorList>
    </citation>
    <scope>NUCLEOTIDE SEQUENCE [LARGE SCALE GENOMIC DNA]</scope>
    <source>
        <strain evidence="2 3">DPMP6</strain>
    </source>
</reference>
<keyword evidence="1" id="KW-1133">Transmembrane helix</keyword>
<organism evidence="2 3">
    <name type="scientific">Pectobacterium cacticida</name>
    <dbReference type="NCBI Taxonomy" id="69221"/>
    <lineage>
        <taxon>Bacteria</taxon>
        <taxon>Pseudomonadati</taxon>
        <taxon>Pseudomonadota</taxon>
        <taxon>Gammaproteobacteria</taxon>
        <taxon>Enterobacterales</taxon>
        <taxon>Pectobacteriaceae</taxon>
        <taxon>Pectobacterium</taxon>
    </lineage>
</organism>
<dbReference type="EMBL" id="CP125967">
    <property type="protein sequence ID" value="WWO37693.1"/>
    <property type="molecule type" value="Genomic_DNA"/>
</dbReference>
<sequence length="152" mass="17166">MTLNNRVMQCLNRGNLFELRFPLVTHLKPFAQPEQTEHQLPVFRLFGFSPKSMAQVIKNIIGISRINVGLMLLVCVHSFLLLLWMNMESLACASDRGRETHRSENVHPVKGSISLATISPTPFSDIYRTLLNTLFLHDFNVVLACDSIGEGK</sequence>
<accession>A0ABZ2G7B8</accession>
<feature type="transmembrane region" description="Helical" evidence="1">
    <location>
        <begin position="68"/>
        <end position="87"/>
    </location>
</feature>
<proteinExistence type="predicted"/>
<evidence type="ECO:0000256" key="1">
    <source>
        <dbReference type="SAM" id="Phobius"/>
    </source>
</evidence>
<keyword evidence="1" id="KW-0472">Membrane</keyword>
<keyword evidence="3" id="KW-1185">Reference proteome</keyword>
<gene>
    <name evidence="2" type="ORF">QNA12_14225</name>
</gene>